<organism evidence="3 4">
    <name type="scientific">Gryllotalpicola protaetiae</name>
    <dbReference type="NCBI Taxonomy" id="2419771"/>
    <lineage>
        <taxon>Bacteria</taxon>
        <taxon>Bacillati</taxon>
        <taxon>Actinomycetota</taxon>
        <taxon>Actinomycetes</taxon>
        <taxon>Micrococcales</taxon>
        <taxon>Microbacteriaceae</taxon>
        <taxon>Gryllotalpicola</taxon>
    </lineage>
</organism>
<feature type="transmembrane region" description="Helical" evidence="1">
    <location>
        <begin position="202"/>
        <end position="221"/>
    </location>
</feature>
<evidence type="ECO:0000259" key="2">
    <source>
        <dbReference type="Pfam" id="PF02517"/>
    </source>
</evidence>
<keyword evidence="4" id="KW-1185">Reference proteome</keyword>
<dbReference type="EMBL" id="CP032624">
    <property type="protein sequence ID" value="AYG04173.1"/>
    <property type="molecule type" value="Genomic_DNA"/>
</dbReference>
<evidence type="ECO:0000313" key="4">
    <source>
        <dbReference type="Proteomes" id="UP000275069"/>
    </source>
</evidence>
<keyword evidence="3" id="KW-0645">Protease</keyword>
<dbReference type="KEGG" id="gry:D7I44_11955"/>
<name>A0A387BJZ6_9MICO</name>
<feature type="transmembrane region" description="Helical" evidence="1">
    <location>
        <begin position="110"/>
        <end position="133"/>
    </location>
</feature>
<keyword evidence="1" id="KW-1133">Transmembrane helix</keyword>
<proteinExistence type="predicted"/>
<dbReference type="OrthoDB" id="254800at2"/>
<dbReference type="GO" id="GO:0006508">
    <property type="term" value="P:proteolysis"/>
    <property type="evidence" value="ECO:0007669"/>
    <property type="project" value="UniProtKB-KW"/>
</dbReference>
<dbReference type="GO" id="GO:0004175">
    <property type="term" value="F:endopeptidase activity"/>
    <property type="evidence" value="ECO:0007669"/>
    <property type="project" value="UniProtKB-ARBA"/>
</dbReference>
<feature type="domain" description="CAAX prenyl protease 2/Lysostaphin resistance protein A-like" evidence="2">
    <location>
        <begin position="125"/>
        <end position="214"/>
    </location>
</feature>
<feature type="transmembrane region" description="Helical" evidence="1">
    <location>
        <begin position="176"/>
        <end position="195"/>
    </location>
</feature>
<feature type="transmembrane region" description="Helical" evidence="1">
    <location>
        <begin position="20"/>
        <end position="40"/>
    </location>
</feature>
<dbReference type="AlphaFoldDB" id="A0A387BJZ6"/>
<feature type="transmembrane region" description="Helical" evidence="1">
    <location>
        <begin position="84"/>
        <end position="104"/>
    </location>
</feature>
<keyword evidence="3" id="KW-0378">Hydrolase</keyword>
<protein>
    <submittedName>
        <fullName evidence="3">CPBP family intramembrane metalloprotease</fullName>
    </submittedName>
</protein>
<evidence type="ECO:0000256" key="1">
    <source>
        <dbReference type="SAM" id="Phobius"/>
    </source>
</evidence>
<feature type="transmembrane region" description="Helical" evidence="1">
    <location>
        <begin position="52"/>
        <end position="72"/>
    </location>
</feature>
<keyword evidence="1" id="KW-0812">Transmembrane</keyword>
<dbReference type="InterPro" id="IPR003675">
    <property type="entry name" value="Rce1/LyrA-like_dom"/>
</dbReference>
<keyword evidence="1" id="KW-0472">Membrane</keyword>
<gene>
    <name evidence="3" type="ORF">D7I44_11955</name>
</gene>
<reference evidence="3 4" key="1">
    <citation type="submission" date="2018-09" db="EMBL/GenBank/DDBJ databases">
        <title>Genome sequencing of strain 2DFW10M-5.</title>
        <authorList>
            <person name="Heo J."/>
            <person name="Kim S.-J."/>
            <person name="Kwon S.-W."/>
        </authorList>
    </citation>
    <scope>NUCLEOTIDE SEQUENCE [LARGE SCALE GENOMIC DNA]</scope>
    <source>
        <strain evidence="3 4">2DFW10M-5</strain>
    </source>
</reference>
<evidence type="ECO:0000313" key="3">
    <source>
        <dbReference type="EMBL" id="AYG04173.1"/>
    </source>
</evidence>
<dbReference type="Proteomes" id="UP000275069">
    <property type="component" value="Chromosome"/>
</dbReference>
<dbReference type="GO" id="GO:0080120">
    <property type="term" value="P:CAAX-box protein maturation"/>
    <property type="evidence" value="ECO:0007669"/>
    <property type="project" value="UniProtKB-ARBA"/>
</dbReference>
<dbReference type="RefSeq" id="WP_120789703.1">
    <property type="nucleotide sequence ID" value="NZ_CP032624.1"/>
</dbReference>
<dbReference type="Pfam" id="PF02517">
    <property type="entry name" value="Rce1-like"/>
    <property type="match status" value="1"/>
</dbReference>
<dbReference type="GO" id="GO:0008237">
    <property type="term" value="F:metallopeptidase activity"/>
    <property type="evidence" value="ECO:0007669"/>
    <property type="project" value="UniProtKB-KW"/>
</dbReference>
<sequence length="223" mass="24069">MTDTPRAAASNATPRATVALAWAIGALIVAVVLALTFPAWRYKVSYPVMLTSTYLLTWGPLVIALIATVVFWRKFLGFRAIDIYLGLMIGVVGRAVGIIIQFFATGRMPASDIILGSVGGVYVFTSVIAPVVIAPLIEEPFFRGLLQGSLGRFLRPWGALIITAVIFTVVHTIADGWSWTLIVTLLVFALLAGYVTQQTKRLAPAIVGHAVFNGLAALITWPW</sequence>
<accession>A0A387BJZ6</accession>
<keyword evidence="3" id="KW-0482">Metalloprotease</keyword>
<feature type="transmembrane region" description="Helical" evidence="1">
    <location>
        <begin position="153"/>
        <end position="170"/>
    </location>
</feature>